<evidence type="ECO:0000256" key="3">
    <source>
        <dbReference type="ARBA" id="ARBA00022982"/>
    </source>
</evidence>
<dbReference type="Proteomes" id="UP001324270">
    <property type="component" value="Unassembled WGS sequence"/>
</dbReference>
<dbReference type="RefSeq" id="WP_323979972.1">
    <property type="nucleotide sequence ID" value="NZ_JAYKBV010000019.1"/>
</dbReference>
<feature type="region of interest" description="Disordered" evidence="5">
    <location>
        <begin position="19"/>
        <end position="43"/>
    </location>
</feature>
<dbReference type="NCBIfam" id="TIGR02695">
    <property type="entry name" value="azurin"/>
    <property type="match status" value="1"/>
</dbReference>
<evidence type="ECO:0000256" key="1">
    <source>
        <dbReference type="ARBA" id="ARBA00022448"/>
    </source>
</evidence>
<protein>
    <submittedName>
        <fullName evidence="7">Azurin</fullName>
    </submittedName>
</protein>
<sequence>MKKMFLMASVALMVASCGDNKKPEESAQTTEQGAVSQDTPAASQNTEAVNVALEGTDQMTFNIKEIKAKAGQTINVTLKHVGNMPKDKMGHNFVLLKKGVDVAAFGMEAMKAGLDKDYIPNDGADVIAHTKLLGGGETDTISFKAPEPGTYEYICSYPGHFSLMRGVLIVE</sequence>
<dbReference type="PROSITE" id="PS51257">
    <property type="entry name" value="PROKAR_LIPOPROTEIN"/>
    <property type="match status" value="1"/>
</dbReference>
<dbReference type="PROSITE" id="PS00196">
    <property type="entry name" value="COPPER_BLUE"/>
    <property type="match status" value="1"/>
</dbReference>
<dbReference type="PANTHER" id="PTHR38439:SF2">
    <property type="entry name" value="OUTER MEMBRANE PROTEIN H.8"/>
    <property type="match status" value="1"/>
</dbReference>
<evidence type="ECO:0000256" key="2">
    <source>
        <dbReference type="ARBA" id="ARBA00022723"/>
    </source>
</evidence>
<accession>A0ABU5YBM1</accession>
<gene>
    <name evidence="7" type="primary">azu</name>
    <name evidence="7" type="ORF">VJJ49_11670</name>
</gene>
<dbReference type="InterPro" id="IPR000923">
    <property type="entry name" value="BlueCu_1"/>
</dbReference>
<evidence type="ECO:0000256" key="5">
    <source>
        <dbReference type="SAM" id="MobiDB-lite"/>
    </source>
</evidence>
<reference evidence="7 8" key="1">
    <citation type="submission" date="2023-12" db="EMBL/GenBank/DDBJ databases">
        <title>Genomic sequences of Capnocytophaga and Parvimonas strains.</title>
        <authorList>
            <person name="Watt R.M."/>
            <person name="Wang M."/>
            <person name="Yang T."/>
            <person name="Tong W.M."/>
        </authorList>
    </citation>
    <scope>NUCLEOTIDE SEQUENCE [LARGE SCALE GENOMIC DNA]</scope>
    <source>
        <strain evidence="7 8">CCUG 13156</strain>
    </source>
</reference>
<proteinExistence type="predicted"/>
<keyword evidence="3" id="KW-0249">Electron transport</keyword>
<dbReference type="Gene3D" id="2.60.40.420">
    <property type="entry name" value="Cupredoxins - blue copper proteins"/>
    <property type="match status" value="1"/>
</dbReference>
<dbReference type="EMBL" id="JAYKBV010000019">
    <property type="protein sequence ID" value="MEB3041342.1"/>
    <property type="molecule type" value="Genomic_DNA"/>
</dbReference>
<evidence type="ECO:0000256" key="4">
    <source>
        <dbReference type="ARBA" id="ARBA00023008"/>
    </source>
</evidence>
<dbReference type="Pfam" id="PF00127">
    <property type="entry name" value="Copper-bind"/>
    <property type="match status" value="1"/>
</dbReference>
<dbReference type="InterPro" id="IPR050845">
    <property type="entry name" value="Cu-binding_ET"/>
</dbReference>
<evidence type="ECO:0000313" key="8">
    <source>
        <dbReference type="Proteomes" id="UP001324270"/>
    </source>
</evidence>
<keyword evidence="1" id="KW-0813">Transport</keyword>
<dbReference type="SUPFAM" id="SSF49503">
    <property type="entry name" value="Cupredoxins"/>
    <property type="match status" value="1"/>
</dbReference>
<comment type="caution">
    <text evidence="7">The sequence shown here is derived from an EMBL/GenBank/DDBJ whole genome shotgun (WGS) entry which is preliminary data.</text>
</comment>
<evidence type="ECO:0000259" key="6">
    <source>
        <dbReference type="Pfam" id="PF00127"/>
    </source>
</evidence>
<dbReference type="PANTHER" id="PTHR38439">
    <property type="entry name" value="AURACYANIN-B"/>
    <property type="match status" value="1"/>
</dbReference>
<name>A0ABU5YBM1_9FLAO</name>
<keyword evidence="4" id="KW-0186">Copper</keyword>
<feature type="domain" description="Blue (type 1) copper" evidence="6">
    <location>
        <begin position="50"/>
        <end position="171"/>
    </location>
</feature>
<dbReference type="InterPro" id="IPR008972">
    <property type="entry name" value="Cupredoxin"/>
</dbReference>
<dbReference type="InterPro" id="IPR014068">
    <property type="entry name" value="Azurin"/>
</dbReference>
<keyword evidence="8" id="KW-1185">Reference proteome</keyword>
<feature type="compositionally biased region" description="Polar residues" evidence="5">
    <location>
        <begin position="26"/>
        <end position="43"/>
    </location>
</feature>
<organism evidence="7 8">
    <name type="scientific">Capnocytophaga gingivalis</name>
    <dbReference type="NCBI Taxonomy" id="1017"/>
    <lineage>
        <taxon>Bacteria</taxon>
        <taxon>Pseudomonadati</taxon>
        <taxon>Bacteroidota</taxon>
        <taxon>Flavobacteriia</taxon>
        <taxon>Flavobacteriales</taxon>
        <taxon>Flavobacteriaceae</taxon>
        <taxon>Capnocytophaga</taxon>
    </lineage>
</organism>
<keyword evidence="2" id="KW-0479">Metal-binding</keyword>
<dbReference type="InterPro" id="IPR028871">
    <property type="entry name" value="BlueCu_1_BS"/>
</dbReference>
<evidence type="ECO:0000313" key="7">
    <source>
        <dbReference type="EMBL" id="MEB3041342.1"/>
    </source>
</evidence>
<dbReference type="CDD" id="cd13922">
    <property type="entry name" value="Azurin"/>
    <property type="match status" value="1"/>
</dbReference>